<feature type="region of interest" description="Disordered" evidence="1">
    <location>
        <begin position="147"/>
        <end position="190"/>
    </location>
</feature>
<evidence type="ECO:0000313" key="2">
    <source>
        <dbReference type="EMBL" id="CAA2967203.1"/>
    </source>
</evidence>
<feature type="compositionally biased region" description="Basic and acidic residues" evidence="1">
    <location>
        <begin position="164"/>
        <end position="174"/>
    </location>
</feature>
<dbReference type="EMBL" id="CACTIH010001878">
    <property type="protein sequence ID" value="CAA2967203.1"/>
    <property type="molecule type" value="Genomic_DNA"/>
</dbReference>
<evidence type="ECO:0000313" key="3">
    <source>
        <dbReference type="Proteomes" id="UP000594638"/>
    </source>
</evidence>
<keyword evidence="3" id="KW-1185">Reference proteome</keyword>
<comment type="caution">
    <text evidence="2">The sequence shown here is derived from an EMBL/GenBank/DDBJ whole genome shotgun (WGS) entry which is preliminary data.</text>
</comment>
<reference evidence="2 3" key="1">
    <citation type="submission" date="2019-12" db="EMBL/GenBank/DDBJ databases">
        <authorList>
            <person name="Alioto T."/>
            <person name="Alioto T."/>
            <person name="Gomez Garrido J."/>
        </authorList>
    </citation>
    <scope>NUCLEOTIDE SEQUENCE [LARGE SCALE GENOMIC DNA]</scope>
</reference>
<name>A0A8S0QEG2_OLEEU</name>
<proteinExistence type="predicted"/>
<feature type="compositionally biased region" description="Basic and acidic residues" evidence="1">
    <location>
        <begin position="9"/>
        <end position="34"/>
    </location>
</feature>
<dbReference type="AlphaFoldDB" id="A0A8S0QEG2"/>
<dbReference type="Gramene" id="OE9A059321T1">
    <property type="protein sequence ID" value="OE9A059321C1"/>
    <property type="gene ID" value="OE9A059321"/>
</dbReference>
<feature type="region of interest" description="Disordered" evidence="1">
    <location>
        <begin position="1"/>
        <end position="49"/>
    </location>
</feature>
<gene>
    <name evidence="2" type="ORF">OLEA9_A059321</name>
</gene>
<evidence type="ECO:0000256" key="1">
    <source>
        <dbReference type="SAM" id="MobiDB-lite"/>
    </source>
</evidence>
<feature type="compositionally biased region" description="Polar residues" evidence="1">
    <location>
        <begin position="38"/>
        <end position="49"/>
    </location>
</feature>
<organism evidence="2 3">
    <name type="scientific">Olea europaea subsp. europaea</name>
    <dbReference type="NCBI Taxonomy" id="158383"/>
    <lineage>
        <taxon>Eukaryota</taxon>
        <taxon>Viridiplantae</taxon>
        <taxon>Streptophyta</taxon>
        <taxon>Embryophyta</taxon>
        <taxon>Tracheophyta</taxon>
        <taxon>Spermatophyta</taxon>
        <taxon>Magnoliopsida</taxon>
        <taxon>eudicotyledons</taxon>
        <taxon>Gunneridae</taxon>
        <taxon>Pentapetalae</taxon>
        <taxon>asterids</taxon>
        <taxon>lamiids</taxon>
        <taxon>Lamiales</taxon>
        <taxon>Oleaceae</taxon>
        <taxon>Oleeae</taxon>
        <taxon>Olea</taxon>
    </lineage>
</organism>
<sequence length="293" mass="32991">MAMSYMTEVRYEKPIPPDRSRGEKRKGGNIDRLVHRAGTSTNPSDSGMKQSTHMLLITDKHLGHSDVHIDDDDFSENRLLSKQLQAMESQVSSLKSGQQKKLKLLVHMQGEICTDMLDIKSHMQCMFDSVTALIPNSMEEIMNKFRENSGPQTVGGSGPTSEAAKVEKSIDSKGKTKHLPKAAPSSGLSLKKAQKPVKALQSSYVVDEVKQMKLSRNVVVFEHYNQNVDDVDVVDFQNWKKFNDKDDAIHPHFSICQYFVGNKTWWYELVSKEVSLTSSISYYTKVTVLKGMS</sequence>
<protein>
    <submittedName>
        <fullName evidence="2">Uncharacterized protein</fullName>
    </submittedName>
</protein>
<dbReference type="Proteomes" id="UP000594638">
    <property type="component" value="Unassembled WGS sequence"/>
</dbReference>
<accession>A0A8S0QEG2</accession>